<evidence type="ECO:0000313" key="1">
    <source>
        <dbReference type="EMBL" id="EXY76085.1"/>
    </source>
</evidence>
<dbReference type="EMBL" id="JGCY01000219">
    <property type="protein sequence ID" value="EXY76085.1"/>
    <property type="molecule type" value="Genomic_DNA"/>
</dbReference>
<proteinExistence type="predicted"/>
<protein>
    <submittedName>
        <fullName evidence="1">Uncharacterized protein</fullName>
    </submittedName>
</protein>
<comment type="caution">
    <text evidence="1">The sequence shown here is derived from an EMBL/GenBank/DDBJ whole genome shotgun (WGS) entry which is preliminary data.</text>
</comment>
<dbReference type="PATRIC" id="fig|1339315.3.peg.893"/>
<accession>A0A015W6I6</accession>
<dbReference type="AlphaFoldDB" id="A0A015W6I6"/>
<sequence>MIRIERRRNGLSEPEVRSVCNENVRQKNHWLELLPGENRWKTLYGI</sequence>
<name>A0A015W6I6_BACFG</name>
<gene>
    <name evidence="1" type="ORF">M124_0076</name>
</gene>
<reference evidence="1 2" key="1">
    <citation type="submission" date="2014-02" db="EMBL/GenBank/DDBJ databases">
        <authorList>
            <person name="Sears C."/>
            <person name="Carroll K."/>
            <person name="Sack B.R."/>
            <person name="Qadri F."/>
            <person name="Myers L.L."/>
            <person name="Chung G.-T."/>
            <person name="Escheverria P."/>
            <person name="Fraser C.M."/>
            <person name="Sadzewicz L."/>
            <person name="Shefchek K.A."/>
            <person name="Tallon L."/>
            <person name="Das S.P."/>
            <person name="Daugherty S."/>
            <person name="Mongodin E.F."/>
        </authorList>
    </citation>
    <scope>NUCLEOTIDE SEQUENCE [LARGE SCALE GENOMIC DNA]</scope>
    <source>
        <strain evidence="2">3988T(B)14</strain>
    </source>
</reference>
<evidence type="ECO:0000313" key="2">
    <source>
        <dbReference type="Proteomes" id="UP000020529"/>
    </source>
</evidence>
<organism evidence="1 2">
    <name type="scientific">Bacteroides fragilis str. 3988T(B)14</name>
    <dbReference type="NCBI Taxonomy" id="1339315"/>
    <lineage>
        <taxon>Bacteria</taxon>
        <taxon>Pseudomonadati</taxon>
        <taxon>Bacteroidota</taxon>
        <taxon>Bacteroidia</taxon>
        <taxon>Bacteroidales</taxon>
        <taxon>Bacteroidaceae</taxon>
        <taxon>Bacteroides</taxon>
    </lineage>
</organism>
<dbReference type="Proteomes" id="UP000020529">
    <property type="component" value="Unassembled WGS sequence"/>
</dbReference>